<evidence type="ECO:0000313" key="12">
    <source>
        <dbReference type="Proteomes" id="UP000277580"/>
    </source>
</evidence>
<dbReference type="GO" id="GO:0009165">
    <property type="term" value="P:nucleotide biosynthetic process"/>
    <property type="evidence" value="ECO:0007669"/>
    <property type="project" value="UniProtKB-KW"/>
</dbReference>
<protein>
    <recommendedName>
        <fullName evidence="9">Deoxycytidylate deaminase</fullName>
        <ecNumber evidence="7">3.5.4.12</ecNumber>
    </recommendedName>
    <alternativeName>
        <fullName evidence="8">dCMP deaminase</fullName>
    </alternativeName>
</protein>
<dbReference type="PANTHER" id="PTHR11086">
    <property type="entry name" value="DEOXYCYTIDYLATE DEAMINASE-RELATED"/>
    <property type="match status" value="1"/>
</dbReference>
<dbReference type="Proteomes" id="UP000277580">
    <property type="component" value="Unassembled WGS sequence"/>
</dbReference>
<dbReference type="GO" id="GO:0005737">
    <property type="term" value="C:cytoplasm"/>
    <property type="evidence" value="ECO:0007669"/>
    <property type="project" value="TreeGrafter"/>
</dbReference>
<evidence type="ECO:0000256" key="8">
    <source>
        <dbReference type="ARBA" id="ARBA00041763"/>
    </source>
</evidence>
<accession>A0A3N4L180</accession>
<evidence type="ECO:0000256" key="5">
    <source>
        <dbReference type="ARBA" id="ARBA00022801"/>
    </source>
</evidence>
<dbReference type="FunFam" id="3.40.140.10:FF:000035">
    <property type="entry name" value="dCMP deaminase"/>
    <property type="match status" value="1"/>
</dbReference>
<evidence type="ECO:0000259" key="10">
    <source>
        <dbReference type="PROSITE" id="PS51747"/>
    </source>
</evidence>
<dbReference type="PANTHER" id="PTHR11086:SF18">
    <property type="entry name" value="DEOXYCYTIDYLATE DEAMINASE"/>
    <property type="match status" value="1"/>
</dbReference>
<name>A0A3N4L180_9PEZI</name>
<evidence type="ECO:0000256" key="4">
    <source>
        <dbReference type="ARBA" id="ARBA00022727"/>
    </source>
</evidence>
<dbReference type="AlphaFoldDB" id="A0A3N4L180"/>
<dbReference type="InterPro" id="IPR016193">
    <property type="entry name" value="Cytidine_deaminase-like"/>
</dbReference>
<dbReference type="PROSITE" id="PS51747">
    <property type="entry name" value="CYT_DCMP_DEAMINASES_2"/>
    <property type="match status" value="1"/>
</dbReference>
<dbReference type="Pfam" id="PF00383">
    <property type="entry name" value="dCMP_cyt_deam_1"/>
    <property type="match status" value="1"/>
</dbReference>
<dbReference type="EC" id="3.5.4.12" evidence="7"/>
<keyword evidence="5" id="KW-0378">Hydrolase</keyword>
<evidence type="ECO:0000256" key="3">
    <source>
        <dbReference type="ARBA" id="ARBA00022723"/>
    </source>
</evidence>
<dbReference type="InterPro" id="IPR015517">
    <property type="entry name" value="dCMP_deaminase-rel"/>
</dbReference>
<evidence type="ECO:0000256" key="6">
    <source>
        <dbReference type="ARBA" id="ARBA00022833"/>
    </source>
</evidence>
<proteinExistence type="inferred from homology"/>
<keyword evidence="4" id="KW-0545">Nucleotide biosynthesis</keyword>
<evidence type="ECO:0000256" key="2">
    <source>
        <dbReference type="ARBA" id="ARBA00006576"/>
    </source>
</evidence>
<comment type="similarity">
    <text evidence="2">Belongs to the cytidine and deoxycytidylate deaminase family.</text>
</comment>
<reference evidence="11 12" key="1">
    <citation type="journal article" date="2018" name="Nat. Ecol. Evol.">
        <title>Pezizomycetes genomes reveal the molecular basis of ectomycorrhizal truffle lifestyle.</title>
        <authorList>
            <person name="Murat C."/>
            <person name="Payen T."/>
            <person name="Noel B."/>
            <person name="Kuo A."/>
            <person name="Morin E."/>
            <person name="Chen J."/>
            <person name="Kohler A."/>
            <person name="Krizsan K."/>
            <person name="Balestrini R."/>
            <person name="Da Silva C."/>
            <person name="Montanini B."/>
            <person name="Hainaut M."/>
            <person name="Levati E."/>
            <person name="Barry K.W."/>
            <person name="Belfiori B."/>
            <person name="Cichocki N."/>
            <person name="Clum A."/>
            <person name="Dockter R.B."/>
            <person name="Fauchery L."/>
            <person name="Guy J."/>
            <person name="Iotti M."/>
            <person name="Le Tacon F."/>
            <person name="Lindquist E.A."/>
            <person name="Lipzen A."/>
            <person name="Malagnac F."/>
            <person name="Mello A."/>
            <person name="Molinier V."/>
            <person name="Miyauchi S."/>
            <person name="Poulain J."/>
            <person name="Riccioni C."/>
            <person name="Rubini A."/>
            <person name="Sitrit Y."/>
            <person name="Splivallo R."/>
            <person name="Traeger S."/>
            <person name="Wang M."/>
            <person name="Zifcakova L."/>
            <person name="Wipf D."/>
            <person name="Zambonelli A."/>
            <person name="Paolocci F."/>
            <person name="Nowrousian M."/>
            <person name="Ottonello S."/>
            <person name="Baldrian P."/>
            <person name="Spatafora J.W."/>
            <person name="Henrissat B."/>
            <person name="Nagy L.G."/>
            <person name="Aury J.M."/>
            <person name="Wincker P."/>
            <person name="Grigoriev I.V."/>
            <person name="Bonfante P."/>
            <person name="Martin F.M."/>
        </authorList>
    </citation>
    <scope>NUCLEOTIDE SEQUENCE [LARGE SCALE GENOMIC DNA]</scope>
    <source>
        <strain evidence="11 12">CCBAS932</strain>
    </source>
</reference>
<dbReference type="OrthoDB" id="6710946at2759"/>
<dbReference type="CDD" id="cd01286">
    <property type="entry name" value="deoxycytidylate_deaminase"/>
    <property type="match status" value="1"/>
</dbReference>
<dbReference type="InParanoid" id="A0A3N4L180"/>
<sequence>MLIGLCGSICAGKHEIAHHLIRNHAFTALKIVPPTLPNPSPAVRSTSTLPTLPEHVFPTANALLDFVTKRWREPFVTTDIWDDHILDILRVRPFFMLVSVSAPLMTRWHRYNARNATQGLPPIPLDEFAAASDTYLYSPHGLSSITAHATLSLLNPGSSLSTLHTALHALDLTNPERLRPSWDAYFMRLASLAARRSNCMKRRVGCVLVRGHRVISTGYNGTPRHLKNCSEGGCGRCNSAAEGGVGLDACLCIHAEENALLEAGRERIGHGAVLYCDTCPCLTCSIKIVQVGVVEVVYSKGYSMDKQTAAVLEEGGVVLRQYSPPRDGMVYLDEALYN</sequence>
<dbReference type="STRING" id="1392247.A0A3N4L180"/>
<evidence type="ECO:0000256" key="9">
    <source>
        <dbReference type="ARBA" id="ARBA00071582"/>
    </source>
</evidence>
<dbReference type="Gene3D" id="3.40.140.10">
    <property type="entry name" value="Cytidine Deaminase, domain 2"/>
    <property type="match status" value="1"/>
</dbReference>
<dbReference type="SUPFAM" id="SSF53927">
    <property type="entry name" value="Cytidine deaminase-like"/>
    <property type="match status" value="1"/>
</dbReference>
<dbReference type="InterPro" id="IPR016192">
    <property type="entry name" value="APOBEC/CMP_deaminase_Zn-bd"/>
</dbReference>
<dbReference type="GO" id="GO:0008270">
    <property type="term" value="F:zinc ion binding"/>
    <property type="evidence" value="ECO:0007669"/>
    <property type="project" value="InterPro"/>
</dbReference>
<dbReference type="FunCoup" id="A0A3N4L180">
    <property type="interactions" value="68"/>
</dbReference>
<organism evidence="11 12">
    <name type="scientific">Morchella conica CCBAS932</name>
    <dbReference type="NCBI Taxonomy" id="1392247"/>
    <lineage>
        <taxon>Eukaryota</taxon>
        <taxon>Fungi</taxon>
        <taxon>Dikarya</taxon>
        <taxon>Ascomycota</taxon>
        <taxon>Pezizomycotina</taxon>
        <taxon>Pezizomycetes</taxon>
        <taxon>Pezizales</taxon>
        <taxon>Morchellaceae</taxon>
        <taxon>Morchella</taxon>
    </lineage>
</organism>
<dbReference type="PROSITE" id="PS00903">
    <property type="entry name" value="CYT_DCMP_DEAMINASES_1"/>
    <property type="match status" value="1"/>
</dbReference>
<keyword evidence="6" id="KW-0862">Zinc</keyword>
<gene>
    <name evidence="11" type="ORF">P167DRAFT_262039</name>
</gene>
<dbReference type="GO" id="GO:0004132">
    <property type="term" value="F:dCMP deaminase activity"/>
    <property type="evidence" value="ECO:0007669"/>
    <property type="project" value="UniProtKB-EC"/>
</dbReference>
<comment type="cofactor">
    <cofactor evidence="1">
        <name>Zn(2+)</name>
        <dbReference type="ChEBI" id="CHEBI:29105"/>
    </cofactor>
</comment>
<evidence type="ECO:0000313" key="11">
    <source>
        <dbReference type="EMBL" id="RPB16574.1"/>
    </source>
</evidence>
<dbReference type="EMBL" id="ML119108">
    <property type="protein sequence ID" value="RPB16574.1"/>
    <property type="molecule type" value="Genomic_DNA"/>
</dbReference>
<dbReference type="InterPro" id="IPR035105">
    <property type="entry name" value="Deoxycytidylate_deaminase_dom"/>
</dbReference>
<dbReference type="InterPro" id="IPR002125">
    <property type="entry name" value="CMP_dCMP_dom"/>
</dbReference>
<keyword evidence="12" id="KW-1185">Reference proteome</keyword>
<evidence type="ECO:0000256" key="1">
    <source>
        <dbReference type="ARBA" id="ARBA00001947"/>
    </source>
</evidence>
<keyword evidence="3" id="KW-0479">Metal-binding</keyword>
<evidence type="ECO:0000256" key="7">
    <source>
        <dbReference type="ARBA" id="ARBA00038938"/>
    </source>
</evidence>
<feature type="domain" description="CMP/dCMP-type deaminase" evidence="10">
    <location>
        <begin position="181"/>
        <end position="319"/>
    </location>
</feature>